<evidence type="ECO:0008006" key="4">
    <source>
        <dbReference type="Google" id="ProtNLM"/>
    </source>
</evidence>
<reference evidence="2" key="2">
    <citation type="submission" date="2020-08" db="EMBL/GenBank/DDBJ databases">
        <authorList>
            <person name="Lai Q."/>
        </authorList>
    </citation>
    <scope>NUCLEOTIDE SEQUENCE</scope>
    <source>
        <strain evidence="2">S27-2</strain>
    </source>
</reference>
<gene>
    <name evidence="2" type="ORF">H8B19_09940</name>
</gene>
<reference evidence="2" key="1">
    <citation type="journal article" date="2018" name="Int. J. Syst. Evol. Microbiol.">
        <title>Neptunicella marina gen. nov., sp. nov., isolated from surface seawater.</title>
        <authorList>
            <person name="Liu X."/>
            <person name="Lai Q."/>
            <person name="Du Y."/>
            <person name="Zhang X."/>
            <person name="Liu Z."/>
            <person name="Sun F."/>
            <person name="Shao Z."/>
        </authorList>
    </citation>
    <scope>NUCLEOTIDE SEQUENCE</scope>
    <source>
        <strain evidence="2">S27-2</strain>
    </source>
</reference>
<feature type="signal peptide" evidence="1">
    <location>
        <begin position="1"/>
        <end position="21"/>
    </location>
</feature>
<evidence type="ECO:0000256" key="1">
    <source>
        <dbReference type="SAM" id="SignalP"/>
    </source>
</evidence>
<dbReference type="EMBL" id="JACNEP010000006">
    <property type="protein sequence ID" value="MBC3766201.1"/>
    <property type="molecule type" value="Genomic_DNA"/>
</dbReference>
<dbReference type="Proteomes" id="UP000601768">
    <property type="component" value="Unassembled WGS sequence"/>
</dbReference>
<keyword evidence="3" id="KW-1185">Reference proteome</keyword>
<dbReference type="PROSITE" id="PS51257">
    <property type="entry name" value="PROKAR_LIPOPROTEIN"/>
    <property type="match status" value="1"/>
</dbReference>
<sequence length="81" mass="8410">MSVHKTKIVCLAGISCLLVSACSSGPNINAKELASGALGDLSNSHISYNPAQCQVIKSRCMDGSYAEWPTSDGKTGCSCNK</sequence>
<dbReference type="RefSeq" id="WP_186506671.1">
    <property type="nucleotide sequence ID" value="NZ_JACNEP010000006.1"/>
</dbReference>
<dbReference type="AlphaFoldDB" id="A0A8J6ISZ9"/>
<name>A0A8J6ISZ9_9ALTE</name>
<proteinExistence type="predicted"/>
<evidence type="ECO:0000313" key="2">
    <source>
        <dbReference type="EMBL" id="MBC3766201.1"/>
    </source>
</evidence>
<organism evidence="2 3">
    <name type="scientific">Neptunicella marina</name>
    <dbReference type="NCBI Taxonomy" id="2125989"/>
    <lineage>
        <taxon>Bacteria</taxon>
        <taxon>Pseudomonadati</taxon>
        <taxon>Pseudomonadota</taxon>
        <taxon>Gammaproteobacteria</taxon>
        <taxon>Alteromonadales</taxon>
        <taxon>Alteromonadaceae</taxon>
        <taxon>Neptunicella</taxon>
    </lineage>
</organism>
<feature type="chain" id="PRO_5035220871" description="Lipoprotein" evidence="1">
    <location>
        <begin position="22"/>
        <end position="81"/>
    </location>
</feature>
<evidence type="ECO:0000313" key="3">
    <source>
        <dbReference type="Proteomes" id="UP000601768"/>
    </source>
</evidence>
<accession>A0A8J6ISZ9</accession>
<keyword evidence="1" id="KW-0732">Signal</keyword>
<comment type="caution">
    <text evidence="2">The sequence shown here is derived from an EMBL/GenBank/DDBJ whole genome shotgun (WGS) entry which is preliminary data.</text>
</comment>
<protein>
    <recommendedName>
        <fullName evidence="4">Lipoprotein</fullName>
    </recommendedName>
</protein>